<name>A0AAE3EGC3_9SPIR</name>
<proteinExistence type="predicted"/>
<comment type="caution">
    <text evidence="1">The sequence shown here is derived from an EMBL/GenBank/DDBJ whole genome shotgun (WGS) entry which is preliminary data.</text>
</comment>
<gene>
    <name evidence="1" type="ORF">K7J14_00855</name>
</gene>
<evidence type="ECO:0000313" key="1">
    <source>
        <dbReference type="EMBL" id="MCD1653256.1"/>
    </source>
</evidence>
<keyword evidence="1" id="KW-0131">Cell cycle</keyword>
<dbReference type="EMBL" id="JAINWA010000001">
    <property type="protein sequence ID" value="MCD1653256.1"/>
    <property type="molecule type" value="Genomic_DNA"/>
</dbReference>
<organism evidence="1 2">
    <name type="scientific">Teretinema zuelzerae</name>
    <dbReference type="NCBI Taxonomy" id="156"/>
    <lineage>
        <taxon>Bacteria</taxon>
        <taxon>Pseudomonadati</taxon>
        <taxon>Spirochaetota</taxon>
        <taxon>Spirochaetia</taxon>
        <taxon>Spirochaetales</taxon>
        <taxon>Treponemataceae</taxon>
        <taxon>Teretinema</taxon>
    </lineage>
</organism>
<dbReference type="GO" id="GO:0051301">
    <property type="term" value="P:cell division"/>
    <property type="evidence" value="ECO:0007669"/>
    <property type="project" value="UniProtKB-KW"/>
</dbReference>
<keyword evidence="1" id="KW-0132">Cell division</keyword>
<dbReference type="Proteomes" id="UP001198163">
    <property type="component" value="Unassembled WGS sequence"/>
</dbReference>
<protein>
    <submittedName>
        <fullName evidence="1">Cell division protein FtsL</fullName>
    </submittedName>
</protein>
<evidence type="ECO:0000313" key="2">
    <source>
        <dbReference type="Proteomes" id="UP001198163"/>
    </source>
</evidence>
<sequence>MAVVMTLAIPFFLFLTVWQTGRYAEIDSELRSLDMEQQALVNQNKRLISAITVLSVPERIERVATEELYMRKARSDEIMRIELKREGLGG</sequence>
<reference evidence="1" key="1">
    <citation type="submission" date="2021-08" db="EMBL/GenBank/DDBJ databases">
        <title>Comparative analyses of Brucepasteria parasyntrophica and Teretinema zuelzerae.</title>
        <authorList>
            <person name="Song Y."/>
            <person name="Brune A."/>
        </authorList>
    </citation>
    <scope>NUCLEOTIDE SEQUENCE</scope>
    <source>
        <strain evidence="1">DSM 1903</strain>
    </source>
</reference>
<keyword evidence="2" id="KW-1185">Reference proteome</keyword>
<accession>A0AAE3EGC3</accession>
<dbReference type="AlphaFoldDB" id="A0AAE3EGC3"/>